<keyword evidence="2" id="KW-0378">Hydrolase</keyword>
<dbReference type="PANTHER" id="PTHR48098:SF1">
    <property type="entry name" value="DIACYLGLYCEROL ACYLTRANSFERASE_MYCOLYLTRANSFERASE AG85A"/>
    <property type="match status" value="1"/>
</dbReference>
<dbReference type="EMBL" id="CP157483">
    <property type="protein sequence ID" value="XBO44770.1"/>
    <property type="molecule type" value="Genomic_DNA"/>
</dbReference>
<dbReference type="SUPFAM" id="SSF53474">
    <property type="entry name" value="alpha/beta-Hydrolases"/>
    <property type="match status" value="1"/>
</dbReference>
<dbReference type="GO" id="GO:0016747">
    <property type="term" value="F:acyltransferase activity, transferring groups other than amino-acyl groups"/>
    <property type="evidence" value="ECO:0007669"/>
    <property type="project" value="TreeGrafter"/>
</dbReference>
<protein>
    <submittedName>
        <fullName evidence="2">Alpha/beta hydrolase-fold protein</fullName>
    </submittedName>
</protein>
<accession>A0AAU7JWX5</accession>
<dbReference type="AlphaFoldDB" id="A0AAU7JWX5"/>
<dbReference type="Pfam" id="PF00756">
    <property type="entry name" value="Esterase"/>
    <property type="match status" value="1"/>
</dbReference>
<keyword evidence="1" id="KW-0812">Transmembrane</keyword>
<dbReference type="GO" id="GO:0016787">
    <property type="term" value="F:hydrolase activity"/>
    <property type="evidence" value="ECO:0007669"/>
    <property type="project" value="UniProtKB-KW"/>
</dbReference>
<reference evidence="2" key="1">
    <citation type="submission" date="2024-05" db="EMBL/GenBank/DDBJ databases">
        <authorList>
            <person name="Kim S."/>
            <person name="Heo J."/>
            <person name="Choi H."/>
            <person name="Choi Y."/>
            <person name="Kwon S.-W."/>
            <person name="Kim Y."/>
        </authorList>
    </citation>
    <scope>NUCLEOTIDE SEQUENCE</scope>
    <source>
        <strain evidence="2">KACC 23699</strain>
    </source>
</reference>
<keyword evidence="1" id="KW-0472">Membrane</keyword>
<dbReference type="InterPro" id="IPR029058">
    <property type="entry name" value="AB_hydrolase_fold"/>
</dbReference>
<proteinExistence type="predicted"/>
<dbReference type="RefSeq" id="WP_406832254.1">
    <property type="nucleotide sequence ID" value="NZ_CP157483.1"/>
</dbReference>
<dbReference type="Gene3D" id="3.40.50.1820">
    <property type="entry name" value="alpha/beta hydrolase"/>
    <property type="match status" value="1"/>
</dbReference>
<dbReference type="PANTHER" id="PTHR48098">
    <property type="entry name" value="ENTEROCHELIN ESTERASE-RELATED"/>
    <property type="match status" value="1"/>
</dbReference>
<organism evidence="2">
    <name type="scientific">Pedococcus sp. KACC 23699</name>
    <dbReference type="NCBI Taxonomy" id="3149228"/>
    <lineage>
        <taxon>Bacteria</taxon>
        <taxon>Bacillati</taxon>
        <taxon>Actinomycetota</taxon>
        <taxon>Actinomycetes</taxon>
        <taxon>Micrococcales</taxon>
        <taxon>Intrasporangiaceae</taxon>
        <taxon>Pedococcus</taxon>
    </lineage>
</organism>
<evidence type="ECO:0000256" key="1">
    <source>
        <dbReference type="SAM" id="Phobius"/>
    </source>
</evidence>
<evidence type="ECO:0000313" key="2">
    <source>
        <dbReference type="EMBL" id="XBO44770.1"/>
    </source>
</evidence>
<dbReference type="InterPro" id="IPR000801">
    <property type="entry name" value="Esterase-like"/>
</dbReference>
<feature type="transmembrane region" description="Helical" evidence="1">
    <location>
        <begin position="13"/>
        <end position="33"/>
    </location>
</feature>
<feature type="transmembrane region" description="Helical" evidence="1">
    <location>
        <begin position="45"/>
        <end position="63"/>
    </location>
</feature>
<keyword evidence="1" id="KW-1133">Transmembrane helix</keyword>
<name>A0AAU7JWX5_9MICO</name>
<gene>
    <name evidence="2" type="ORF">ABEG17_05350</name>
</gene>
<dbReference type="InterPro" id="IPR050583">
    <property type="entry name" value="Mycobacterial_A85_antigen"/>
</dbReference>
<sequence length="386" mass="41195">MVVVPLLGWPLEVLLGSALVVVVLVLVVGWSRVRGPRPVRVAQRVLLIGTTQALVVLLLAAGANNYGYFYGSWSDLLGGSTRAAVTLPPTHAGRAPQQRQVGAAAARASVRNGPTAWSTRAQWATRGRVDSVIVQGARSALTNEALVYLPPEYFQPAFVHRSFPAVEVMTGYPGVVTNLVARQHYPDALLAELRRRGAGPMVLVMLRPTVAPPRDTECTDVPGGPQALTYLSEDVPSAVESVYRVRPLGWGAMGDSTGGYCAVKLAMMRSDVFTTAVSLSGYYHTLRDSTTGDLWGGSQVLRDLNSPEWLLAHQPPPPVSVLATIGTAERGHTGITDTRHFLSLVKAPMSVSSVIIPGGGHNFHSWSTVIGPALDWLSKHLHAASA</sequence>